<keyword evidence="1" id="KW-0472">Membrane</keyword>
<feature type="transmembrane region" description="Helical" evidence="1">
    <location>
        <begin position="234"/>
        <end position="260"/>
    </location>
</feature>
<feature type="transmembrane region" description="Helical" evidence="1">
    <location>
        <begin position="162"/>
        <end position="182"/>
    </location>
</feature>
<proteinExistence type="predicted"/>
<feature type="transmembrane region" description="Helical" evidence="1">
    <location>
        <begin position="266"/>
        <end position="283"/>
    </location>
</feature>
<evidence type="ECO:0000256" key="1">
    <source>
        <dbReference type="SAM" id="Phobius"/>
    </source>
</evidence>
<sequence>MVCTVLKEKSTSFKTAILCSLDSMYRGDRRMEPQEKNTPIQSEEKIIEENEVEVSEEIVPTSIEATDSFSVIPGITQSLFNQLTTKNQTFMVAVHKQLANQLDTALSHQIYAEMVETLIDGQAHSQTARQIYGTPTDTADAILKQEYGEVEQNMERSPDWQIGLDGALMLGSIYTIITGVALTRGGDRIQAENYMGIISMIVNYIAAGFAILTSSKYLPDFDSKDKKKRGLGKYFLVSSLSMIGWFLVVTVTSIILPAAINPILPAKSYILIGLITIVTRYILKRRWNIQGTIF</sequence>
<reference evidence="2 3" key="1">
    <citation type="submission" date="2017-12" db="EMBL/GenBank/DDBJ databases">
        <title>Phylogenetic diversity of female urinary microbiome.</title>
        <authorList>
            <person name="Thomas-White K."/>
            <person name="Wolfe A.J."/>
        </authorList>
    </citation>
    <scope>NUCLEOTIDE SEQUENCE [LARGE SCALE GENOMIC DNA]</scope>
    <source>
        <strain evidence="2 3">UMB0898</strain>
    </source>
</reference>
<dbReference type="Pfam" id="PF06570">
    <property type="entry name" value="DUF1129"/>
    <property type="match status" value="1"/>
</dbReference>
<name>A0A2I1K1P2_9LACT</name>
<dbReference type="AlphaFoldDB" id="A0A2I1K1P2"/>
<feature type="transmembrane region" description="Helical" evidence="1">
    <location>
        <begin position="194"/>
        <end position="213"/>
    </location>
</feature>
<evidence type="ECO:0000313" key="3">
    <source>
        <dbReference type="Proteomes" id="UP000234384"/>
    </source>
</evidence>
<comment type="caution">
    <text evidence="2">The sequence shown here is derived from an EMBL/GenBank/DDBJ whole genome shotgun (WGS) entry which is preliminary data.</text>
</comment>
<dbReference type="InterPro" id="IPR009214">
    <property type="entry name" value="DUF1129"/>
</dbReference>
<keyword evidence="1" id="KW-1133">Transmembrane helix</keyword>
<protein>
    <submittedName>
        <fullName evidence="2">DUF1129 domain-containing protein</fullName>
    </submittedName>
</protein>
<dbReference type="Proteomes" id="UP000234384">
    <property type="component" value="Unassembled WGS sequence"/>
</dbReference>
<evidence type="ECO:0000313" key="2">
    <source>
        <dbReference type="EMBL" id="PKY89533.1"/>
    </source>
</evidence>
<dbReference type="OrthoDB" id="2360056at2"/>
<organism evidence="2 3">
    <name type="scientific">Falseniella ignava</name>
    <dbReference type="NCBI Taxonomy" id="137730"/>
    <lineage>
        <taxon>Bacteria</taxon>
        <taxon>Bacillati</taxon>
        <taxon>Bacillota</taxon>
        <taxon>Bacilli</taxon>
        <taxon>Lactobacillales</taxon>
        <taxon>Aerococcaceae</taxon>
        <taxon>Falseniella</taxon>
    </lineage>
</organism>
<dbReference type="EMBL" id="PKHE01000007">
    <property type="protein sequence ID" value="PKY89533.1"/>
    <property type="molecule type" value="Genomic_DNA"/>
</dbReference>
<accession>A0A2I1K1P2</accession>
<gene>
    <name evidence="2" type="ORF">CYJ57_03995</name>
</gene>
<keyword evidence="1" id="KW-0812">Transmembrane</keyword>